<name>A0A1Q8QMY6_9FIRM</name>
<sequence>MRIPPIKLVSRGRVINEVMELITRNVRNSQMLQNDLVPGQGCGVGGQVFAIV</sequence>
<gene>
    <name evidence="1" type="ORF">DSOL_3922</name>
</gene>
<dbReference type="AlphaFoldDB" id="A0A1Q8QMY6"/>
<evidence type="ECO:0000313" key="1">
    <source>
        <dbReference type="EMBL" id="OLN28687.1"/>
    </source>
</evidence>
<proteinExistence type="predicted"/>
<organism evidence="1 2">
    <name type="scientific">Desulfosporosinus metallidurans</name>
    <dbReference type="NCBI Taxonomy" id="1888891"/>
    <lineage>
        <taxon>Bacteria</taxon>
        <taxon>Bacillati</taxon>
        <taxon>Bacillota</taxon>
        <taxon>Clostridia</taxon>
        <taxon>Eubacteriales</taxon>
        <taxon>Desulfitobacteriaceae</taxon>
        <taxon>Desulfosporosinus</taxon>
    </lineage>
</organism>
<evidence type="ECO:0000313" key="2">
    <source>
        <dbReference type="Proteomes" id="UP000186102"/>
    </source>
</evidence>
<reference evidence="1 2" key="1">
    <citation type="submission" date="2016-09" db="EMBL/GenBank/DDBJ databases">
        <title>Complete genome of Desulfosporosinus sp. OL.</title>
        <authorList>
            <person name="Mardanov A."/>
            <person name="Beletsky A."/>
            <person name="Panova A."/>
            <person name="Karnachuk O."/>
            <person name="Ravin N."/>
        </authorList>
    </citation>
    <scope>NUCLEOTIDE SEQUENCE [LARGE SCALE GENOMIC DNA]</scope>
    <source>
        <strain evidence="1 2">OL</strain>
    </source>
</reference>
<accession>A0A1Q8QMY6</accession>
<keyword evidence="2" id="KW-1185">Reference proteome</keyword>
<dbReference type="Proteomes" id="UP000186102">
    <property type="component" value="Unassembled WGS sequence"/>
</dbReference>
<comment type="caution">
    <text evidence="1">The sequence shown here is derived from an EMBL/GenBank/DDBJ whole genome shotgun (WGS) entry which is preliminary data.</text>
</comment>
<dbReference type="EMBL" id="MLBF01000040">
    <property type="protein sequence ID" value="OLN28687.1"/>
    <property type="molecule type" value="Genomic_DNA"/>
</dbReference>
<dbReference type="STRING" id="1888891.DSOL_3922"/>
<dbReference type="RefSeq" id="WP_282433556.1">
    <property type="nucleotide sequence ID" value="NZ_MLBF01000040.1"/>
</dbReference>
<protein>
    <submittedName>
        <fullName evidence="1">N-methylhydantoinase B</fullName>
    </submittedName>
</protein>